<proteinExistence type="predicted"/>
<evidence type="ECO:0000313" key="2">
    <source>
        <dbReference type="Proteomes" id="UP000326678"/>
    </source>
</evidence>
<dbReference type="AlphaFoldDB" id="A0A5P8VT79"/>
<keyword evidence="2" id="KW-1185">Reference proteome</keyword>
<protein>
    <submittedName>
        <fullName evidence="1">Uncharacterized protein</fullName>
    </submittedName>
</protein>
<reference evidence="1 2" key="1">
    <citation type="submission" date="2019-10" db="EMBL/GenBank/DDBJ databases">
        <title>Genomic and transcriptomic insights into the perfect genentic adaptation of a filamentous nitrogen-fixing cyanobacterium to rice fields.</title>
        <authorList>
            <person name="Chen Z."/>
        </authorList>
    </citation>
    <scope>NUCLEOTIDE SEQUENCE [LARGE SCALE GENOMIC DNA]</scope>
    <source>
        <strain evidence="1">CCNUC1</strain>
    </source>
</reference>
<dbReference type="Proteomes" id="UP000326678">
    <property type="component" value="Chromosome Gxm1"/>
</dbReference>
<dbReference type="EMBL" id="CP045226">
    <property type="protein sequence ID" value="QFS43577.1"/>
    <property type="molecule type" value="Genomic_DNA"/>
</dbReference>
<accession>A0A5P8VT79</accession>
<sequence>MSFVLCPWALKRGSARGAALAEGKILLPYSLPPAPCPLPPAPCPLASFNGVGK</sequence>
<name>A0A5P8VT79_9NOSO</name>
<evidence type="ECO:0000313" key="1">
    <source>
        <dbReference type="EMBL" id="QFS43577.1"/>
    </source>
</evidence>
<gene>
    <name evidence="1" type="ORF">GXM_01050</name>
</gene>
<organism evidence="1 2">
    <name type="scientific">Nostoc sphaeroides CCNUC1</name>
    <dbReference type="NCBI Taxonomy" id="2653204"/>
    <lineage>
        <taxon>Bacteria</taxon>
        <taxon>Bacillati</taxon>
        <taxon>Cyanobacteriota</taxon>
        <taxon>Cyanophyceae</taxon>
        <taxon>Nostocales</taxon>
        <taxon>Nostocaceae</taxon>
        <taxon>Nostoc</taxon>
    </lineage>
</organism>
<dbReference type="KEGG" id="nsh:GXM_01050"/>